<comment type="caution">
    <text evidence="2">The sequence shown here is derived from an EMBL/GenBank/DDBJ whole genome shotgun (WGS) entry which is preliminary data.</text>
</comment>
<proteinExistence type="predicted"/>
<sequence>MNLIARRAALCAAMVAGALTLHGLQSAALTWTEAYAPADSTAQAQPQRQPHLAVMTPEAGTITFLVGKERFAFVPGQGADYLSPGTWSYLPTLDPETARQTAVLFADALPKHLRLREGGLERIASAILEGEEVTVAVPSWVIAAEIVLPLTHVSYNGGRNASTALDHLDGYVLKANETFSFNDVVGPRSADRGFITGMSLIDNRFIQEQGGGICFASTIVHQAASRTDVEVVEQNHHSRPVAYVPRGGDATVYYGELDYRFRNGDALMAFEKLQRPNGLGLRLWKSMH</sequence>
<dbReference type="InterPro" id="IPR052913">
    <property type="entry name" value="Glycopeptide_resist_protein"/>
</dbReference>
<feature type="chain" id="PRO_5032611638" description="VanW like protein" evidence="1">
    <location>
        <begin position="28"/>
        <end position="288"/>
    </location>
</feature>
<dbReference type="PANTHER" id="PTHR35788">
    <property type="entry name" value="EXPORTED PROTEIN-RELATED"/>
    <property type="match status" value="1"/>
</dbReference>
<dbReference type="InterPro" id="IPR007391">
    <property type="entry name" value="Vancomycin_resist_VanW"/>
</dbReference>
<organism evidence="2 3">
    <name type="scientific">Heliomicrobium undosum</name>
    <dbReference type="NCBI Taxonomy" id="121734"/>
    <lineage>
        <taxon>Bacteria</taxon>
        <taxon>Bacillati</taxon>
        <taxon>Bacillota</taxon>
        <taxon>Clostridia</taxon>
        <taxon>Eubacteriales</taxon>
        <taxon>Heliobacteriaceae</taxon>
        <taxon>Heliomicrobium</taxon>
    </lineage>
</organism>
<feature type="signal peptide" evidence="1">
    <location>
        <begin position="1"/>
        <end position="27"/>
    </location>
</feature>
<dbReference type="Pfam" id="PF04294">
    <property type="entry name" value="VanW"/>
    <property type="match status" value="1"/>
</dbReference>
<dbReference type="EMBL" id="WXEY01000012">
    <property type="protein sequence ID" value="MZP30327.1"/>
    <property type="molecule type" value="Genomic_DNA"/>
</dbReference>
<gene>
    <name evidence="2" type="ORF">GTO91_11455</name>
</gene>
<dbReference type="PANTHER" id="PTHR35788:SF1">
    <property type="entry name" value="EXPORTED PROTEIN"/>
    <property type="match status" value="1"/>
</dbReference>
<evidence type="ECO:0000313" key="3">
    <source>
        <dbReference type="Proteomes" id="UP000463470"/>
    </source>
</evidence>
<reference evidence="2 3" key="1">
    <citation type="submission" date="2020-01" db="EMBL/GenBank/DDBJ databases">
        <title>Whole-genome sequence of Heliobacterium undosum DSM 13378.</title>
        <authorList>
            <person name="Kyndt J.A."/>
            <person name="Meyer T.E."/>
        </authorList>
    </citation>
    <scope>NUCLEOTIDE SEQUENCE [LARGE SCALE GENOMIC DNA]</scope>
    <source>
        <strain evidence="2 3">DSM 13378</strain>
    </source>
</reference>
<dbReference type="RefSeq" id="WP_161258853.1">
    <property type="nucleotide sequence ID" value="NZ_WXEY01000012.1"/>
</dbReference>
<dbReference type="OrthoDB" id="9797191at2"/>
<evidence type="ECO:0000256" key="1">
    <source>
        <dbReference type="SAM" id="SignalP"/>
    </source>
</evidence>
<evidence type="ECO:0008006" key="4">
    <source>
        <dbReference type="Google" id="ProtNLM"/>
    </source>
</evidence>
<keyword evidence="3" id="KW-1185">Reference proteome</keyword>
<protein>
    <recommendedName>
        <fullName evidence="4">VanW like protein</fullName>
    </recommendedName>
</protein>
<dbReference type="AlphaFoldDB" id="A0A845L1E6"/>
<name>A0A845L1E6_9FIRM</name>
<accession>A0A845L1E6</accession>
<keyword evidence="1" id="KW-0732">Signal</keyword>
<dbReference type="Proteomes" id="UP000463470">
    <property type="component" value="Unassembled WGS sequence"/>
</dbReference>
<evidence type="ECO:0000313" key="2">
    <source>
        <dbReference type="EMBL" id="MZP30327.1"/>
    </source>
</evidence>